<reference evidence="14 15" key="1">
    <citation type="submission" date="2018-06" db="EMBL/GenBank/DDBJ databases">
        <authorList>
            <consortium name="Pathogen Informatics"/>
            <person name="Doyle S."/>
        </authorList>
    </citation>
    <scope>NUCLEOTIDE SEQUENCE [LARGE SCALE GENOMIC DNA]</scope>
    <source>
        <strain evidence="14 15">NCTC12224</strain>
    </source>
</reference>
<evidence type="ECO:0000259" key="13">
    <source>
        <dbReference type="Pfam" id="PF02706"/>
    </source>
</evidence>
<evidence type="ECO:0000256" key="8">
    <source>
        <dbReference type="ARBA" id="ARBA00022989"/>
    </source>
</evidence>
<dbReference type="GO" id="GO:0004713">
    <property type="term" value="F:protein tyrosine kinase activity"/>
    <property type="evidence" value="ECO:0007669"/>
    <property type="project" value="TreeGrafter"/>
</dbReference>
<comment type="subcellular location">
    <subcellularLocation>
        <location evidence="1">Cell membrane</location>
        <topology evidence="1">Multi-pass membrane protein</topology>
    </subcellularLocation>
</comment>
<evidence type="ECO:0000256" key="3">
    <source>
        <dbReference type="ARBA" id="ARBA00006683"/>
    </source>
</evidence>
<dbReference type="PANTHER" id="PTHR32309">
    <property type="entry name" value="TYROSINE-PROTEIN KINASE"/>
    <property type="match status" value="1"/>
</dbReference>
<name>A0A380KB62_9STRE</name>
<keyword evidence="9 12" id="KW-0472">Membrane</keyword>
<protein>
    <recommendedName>
        <fullName evidence="4">Capsular polysaccharide biosynthesis protein CpsC</fullName>
    </recommendedName>
</protein>
<feature type="domain" description="Polysaccharide chain length determinant N-terminal" evidence="13">
    <location>
        <begin position="10"/>
        <end position="97"/>
    </location>
</feature>
<comment type="pathway">
    <text evidence="2">Capsule biogenesis; capsule polysaccharide biosynthesis.</text>
</comment>
<evidence type="ECO:0000313" key="14">
    <source>
        <dbReference type="EMBL" id="SUN62263.1"/>
    </source>
</evidence>
<dbReference type="InterPro" id="IPR003856">
    <property type="entry name" value="LPS_length_determ_N"/>
</dbReference>
<evidence type="ECO:0000256" key="10">
    <source>
        <dbReference type="ARBA" id="ARBA00023169"/>
    </source>
</evidence>
<keyword evidence="8 12" id="KW-1133">Transmembrane helix</keyword>
<dbReference type="Proteomes" id="UP000254924">
    <property type="component" value="Unassembled WGS sequence"/>
</dbReference>
<comment type="function">
    <text evidence="11">Required for CpsD phosphorylation. Involved in the regulation of capsular polysaccharide biosynthesis. May be part of a complex that directs the coordinated polymerization and export to the cell surface of the capsular polysaccharide.</text>
</comment>
<keyword evidence="6 12" id="KW-0812">Transmembrane</keyword>
<dbReference type="InterPro" id="IPR050445">
    <property type="entry name" value="Bact_polysacc_biosynth/exp"/>
</dbReference>
<evidence type="ECO:0000256" key="6">
    <source>
        <dbReference type="ARBA" id="ARBA00022692"/>
    </source>
</evidence>
<evidence type="ECO:0000313" key="15">
    <source>
        <dbReference type="Proteomes" id="UP000254924"/>
    </source>
</evidence>
<dbReference type="GO" id="GO:0045227">
    <property type="term" value="P:capsule polysaccharide biosynthetic process"/>
    <property type="evidence" value="ECO:0007669"/>
    <property type="project" value="UniProtKB-UniPathway"/>
</dbReference>
<evidence type="ECO:0000256" key="1">
    <source>
        <dbReference type="ARBA" id="ARBA00004651"/>
    </source>
</evidence>
<organism evidence="14 15">
    <name type="scientific">Streptococcus hyointestinalis</name>
    <dbReference type="NCBI Taxonomy" id="1337"/>
    <lineage>
        <taxon>Bacteria</taxon>
        <taxon>Bacillati</taxon>
        <taxon>Bacillota</taxon>
        <taxon>Bacilli</taxon>
        <taxon>Lactobacillales</taxon>
        <taxon>Streptococcaceae</taxon>
        <taxon>Streptococcus</taxon>
    </lineage>
</organism>
<dbReference type="PANTHER" id="PTHR32309:SF13">
    <property type="entry name" value="FERRIC ENTEROBACTIN TRANSPORT PROTEIN FEPE"/>
    <property type="match status" value="1"/>
</dbReference>
<dbReference type="AlphaFoldDB" id="A0A380KB62"/>
<comment type="similarity">
    <text evidence="3">Belongs to the CpsC/CapA family.</text>
</comment>
<keyword evidence="10" id="KW-0270">Exopolysaccharide synthesis</keyword>
<sequence length="228" mass="25040">MNAKETSTIEIDVIVLLKSLWQKKFLILFVSLLVAALAFLGSTFLLQKEYTSTTRIYVVNRTDNNITNQDLQAGSYLVNDYKEIITSADVMNQVIDKENLSLTPSELSKKVAVTIPTDTRVISISVEDSNAKEAARLANAVREAATTKIKEVTKVEDVTTLEVAKVSNTPSSPNTKRNTLLGFLVGAFLSMAAVILTEVLDDRVKSAEDVENRLELTLLGTVPDMSKL</sequence>
<feature type="transmembrane region" description="Helical" evidence="12">
    <location>
        <begin position="25"/>
        <end position="46"/>
    </location>
</feature>
<keyword evidence="15" id="KW-1185">Reference proteome</keyword>
<evidence type="ECO:0000256" key="5">
    <source>
        <dbReference type="ARBA" id="ARBA00022475"/>
    </source>
</evidence>
<gene>
    <name evidence="14" type="primary">cpsC_1</name>
    <name evidence="14" type="ORF">NCTC12224_01780</name>
</gene>
<evidence type="ECO:0000256" key="7">
    <source>
        <dbReference type="ARBA" id="ARBA00022903"/>
    </source>
</evidence>
<dbReference type="GO" id="GO:0005886">
    <property type="term" value="C:plasma membrane"/>
    <property type="evidence" value="ECO:0007669"/>
    <property type="project" value="UniProtKB-SubCell"/>
</dbReference>
<evidence type="ECO:0000256" key="2">
    <source>
        <dbReference type="ARBA" id="ARBA00005132"/>
    </source>
</evidence>
<feature type="transmembrane region" description="Helical" evidence="12">
    <location>
        <begin position="180"/>
        <end position="200"/>
    </location>
</feature>
<keyword evidence="7" id="KW-0972">Capsule biogenesis/degradation</keyword>
<evidence type="ECO:0000256" key="4">
    <source>
        <dbReference type="ARBA" id="ARBA00020739"/>
    </source>
</evidence>
<evidence type="ECO:0000256" key="11">
    <source>
        <dbReference type="ARBA" id="ARBA00045736"/>
    </source>
</evidence>
<evidence type="ECO:0000256" key="9">
    <source>
        <dbReference type="ARBA" id="ARBA00023136"/>
    </source>
</evidence>
<proteinExistence type="inferred from homology"/>
<keyword evidence="5" id="KW-1003">Cell membrane</keyword>
<dbReference type="UniPathway" id="UPA00934"/>
<evidence type="ECO:0000256" key="12">
    <source>
        <dbReference type="SAM" id="Phobius"/>
    </source>
</evidence>
<dbReference type="OrthoDB" id="2360475at2"/>
<accession>A0A380KB62</accession>
<dbReference type="EMBL" id="UHFN01000007">
    <property type="protein sequence ID" value="SUN62263.1"/>
    <property type="molecule type" value="Genomic_DNA"/>
</dbReference>
<dbReference type="Pfam" id="PF02706">
    <property type="entry name" value="Wzz"/>
    <property type="match status" value="1"/>
</dbReference>